<feature type="compositionally biased region" description="Basic and acidic residues" evidence="2">
    <location>
        <begin position="818"/>
        <end position="831"/>
    </location>
</feature>
<feature type="region of interest" description="Disordered" evidence="2">
    <location>
        <begin position="725"/>
        <end position="745"/>
    </location>
</feature>
<feature type="domain" description="CCHC-type" evidence="3">
    <location>
        <begin position="408"/>
        <end position="424"/>
    </location>
</feature>
<feature type="compositionally biased region" description="Low complexity" evidence="2">
    <location>
        <begin position="281"/>
        <end position="291"/>
    </location>
</feature>
<keyword evidence="5" id="KW-1185">Reference proteome</keyword>
<evidence type="ECO:0000256" key="2">
    <source>
        <dbReference type="SAM" id="MobiDB-lite"/>
    </source>
</evidence>
<feature type="domain" description="CCHC-type" evidence="3">
    <location>
        <begin position="1017"/>
        <end position="1033"/>
    </location>
</feature>
<dbReference type="SMART" id="SM00343">
    <property type="entry name" value="ZnF_C2HC"/>
    <property type="match status" value="2"/>
</dbReference>
<keyword evidence="1" id="KW-0175">Coiled coil</keyword>
<feature type="region of interest" description="Disordered" evidence="2">
    <location>
        <begin position="1074"/>
        <end position="1125"/>
    </location>
</feature>
<feature type="coiled-coil region" evidence="1">
    <location>
        <begin position="541"/>
        <end position="580"/>
    </location>
</feature>
<evidence type="ECO:0000313" key="4">
    <source>
        <dbReference type="EMBL" id="KAF5768825.1"/>
    </source>
</evidence>
<accession>A0A9K3E831</accession>
<dbReference type="InterPro" id="IPR001878">
    <property type="entry name" value="Znf_CCHC"/>
</dbReference>
<dbReference type="Proteomes" id="UP000215914">
    <property type="component" value="Unassembled WGS sequence"/>
</dbReference>
<protein>
    <submittedName>
        <fullName evidence="4">Transcription factor interactor and regulator CCHC(Zn) family</fullName>
    </submittedName>
</protein>
<reference evidence="4" key="2">
    <citation type="submission" date="2020-06" db="EMBL/GenBank/DDBJ databases">
        <title>Helianthus annuus Genome sequencing and assembly Release 2.</title>
        <authorList>
            <person name="Gouzy J."/>
            <person name="Langlade N."/>
            <person name="Munos S."/>
        </authorList>
    </citation>
    <scope>NUCLEOTIDE SEQUENCE</scope>
    <source>
        <tissue evidence="4">Leaves</tissue>
    </source>
</reference>
<proteinExistence type="predicted"/>
<reference evidence="4" key="1">
    <citation type="journal article" date="2017" name="Nature">
        <title>The sunflower genome provides insights into oil metabolism, flowering and Asterid evolution.</title>
        <authorList>
            <person name="Badouin H."/>
            <person name="Gouzy J."/>
            <person name="Grassa C.J."/>
            <person name="Murat F."/>
            <person name="Staton S.E."/>
            <person name="Cottret L."/>
            <person name="Lelandais-Briere C."/>
            <person name="Owens G.L."/>
            <person name="Carrere S."/>
            <person name="Mayjonade B."/>
            <person name="Legrand L."/>
            <person name="Gill N."/>
            <person name="Kane N.C."/>
            <person name="Bowers J.E."/>
            <person name="Hubner S."/>
            <person name="Bellec A."/>
            <person name="Berard A."/>
            <person name="Berges H."/>
            <person name="Blanchet N."/>
            <person name="Boniface M.C."/>
            <person name="Brunel D."/>
            <person name="Catrice O."/>
            <person name="Chaidir N."/>
            <person name="Claudel C."/>
            <person name="Donnadieu C."/>
            <person name="Faraut T."/>
            <person name="Fievet G."/>
            <person name="Helmstetter N."/>
            <person name="King M."/>
            <person name="Knapp S.J."/>
            <person name="Lai Z."/>
            <person name="Le Paslier M.C."/>
            <person name="Lippi Y."/>
            <person name="Lorenzon L."/>
            <person name="Mandel J.R."/>
            <person name="Marage G."/>
            <person name="Marchand G."/>
            <person name="Marquand E."/>
            <person name="Bret-Mestries E."/>
            <person name="Morien E."/>
            <person name="Nambeesan S."/>
            <person name="Nguyen T."/>
            <person name="Pegot-Espagnet P."/>
            <person name="Pouilly N."/>
            <person name="Raftis F."/>
            <person name="Sallet E."/>
            <person name="Schiex T."/>
            <person name="Thomas J."/>
            <person name="Vandecasteele C."/>
            <person name="Vares D."/>
            <person name="Vear F."/>
            <person name="Vautrin S."/>
            <person name="Crespi M."/>
            <person name="Mangin B."/>
            <person name="Burke J.M."/>
            <person name="Salse J."/>
            <person name="Munos S."/>
            <person name="Vincourt P."/>
            <person name="Rieseberg L.H."/>
            <person name="Langlade N.B."/>
        </authorList>
    </citation>
    <scope>NUCLEOTIDE SEQUENCE</scope>
    <source>
        <tissue evidence="4">Leaves</tissue>
    </source>
</reference>
<dbReference type="GO" id="GO:0008270">
    <property type="term" value="F:zinc ion binding"/>
    <property type="evidence" value="ECO:0007669"/>
    <property type="project" value="InterPro"/>
</dbReference>
<dbReference type="EMBL" id="MNCJ02000329">
    <property type="protein sequence ID" value="KAF5768825.1"/>
    <property type="molecule type" value="Genomic_DNA"/>
</dbReference>
<feature type="region of interest" description="Disordered" evidence="2">
    <location>
        <begin position="818"/>
        <end position="841"/>
    </location>
</feature>
<dbReference type="AlphaFoldDB" id="A0A9K3E831"/>
<feature type="region of interest" description="Disordered" evidence="2">
    <location>
        <begin position="270"/>
        <end position="295"/>
    </location>
</feature>
<feature type="coiled-coil region" evidence="1">
    <location>
        <begin position="613"/>
        <end position="647"/>
    </location>
</feature>
<comment type="caution">
    <text evidence="4">The sequence shown here is derived from an EMBL/GenBank/DDBJ whole genome shotgun (WGS) entry which is preliminary data.</text>
</comment>
<evidence type="ECO:0000313" key="5">
    <source>
        <dbReference type="Proteomes" id="UP000215914"/>
    </source>
</evidence>
<name>A0A9K3E831_HELAN</name>
<feature type="compositionally biased region" description="Basic and acidic residues" evidence="2">
    <location>
        <begin position="1103"/>
        <end position="1113"/>
    </location>
</feature>
<sequence>MDNDFYNAFASPISITQNALIENETGTSQKPPKLMDIDDYNVWSERFGNWVEAYHLDAWEHTEEQYVRPTKNNVINGMPLTLREMSSEDKKKYRDKKLMVSLLQQAIKEDILILLQHDGTAYSIWTELEAKFIGSDDMLKNKMSLMKKEFDLFRGLKTENTKQIIDRYCNLVRNKSKLGIKKDTDELVEKLAAALPHETWGTFLMMLRSNRKDYKNMTLGDFIKHLEAQEMEQRKIARMKNYDGEQDISLYYKSGATGSTNYSPKVETAYSAKDSSEKKSSQGSSSTRFSSFDPNISATKNGKRLQCNIVLNLESDQDYSEEVTKNQMSLLGMVLESYSSFVAGKICNPMLTKEDYDQIDVEEMELMDIKWCMVSVMRRAEKLKQITGIDDFRDANVSTLGFDKSKVTCFRCREKGHFKREYKNREATGAQNPFGNNDYHKKAIYHQVTPPAQHQAQTAHGRDVIDNSKRACLSKYENFSWDKYIPKDSKVCLAEQDDEKLAEGFNWDDFCPDKNLLAKEMSNNLFDTHAFIANAYDLKCAERNRRVIEAAEARRRKLEEEEEEEERLKAEAKAEKKRRAEFLQPNRNVIEVPEFEVKVDVEQVKVPEKCMNCDSLIKQNNELLHNINNLKESYDTMKREINKYTDSNGEQVVAMNTLKIAYLRQLDDANFHIKKYADLELELATQKIETEKVKKLLESYSCSSFVVDRIYPVVENLKTFEEVKTSEEEKSMTKDEESVKTSGKKSSVVYNRCLPPVENGYSPRNPNSERVNKAINLQWESGPSDNLPESIDVTYTSSDTDHESKLIKSVVDQVLDKDDNEESKLESKTESKSGYNASRPTVKKDKRVYDKEFLLSKSNLNDESVKVAYTLKGSDKLYSNESFPIRSVRFEMIQKVFKITEINISEIKDLNLIGKSKPYTSRDQQRINKKMGYNCGYSFQKKPNHNRNFKKKGLGFVPPKNYKNEKKYKPKTVFVSGKTTEAKKEKSFRKQTNREFLAKKQEELKKNDVSKKIEKRTCFQCKIAGHVAKDFPKTFKPKQEVSGKMKEKVIENTELSTRKFNGFENSIFEKGECSKSASRRKDNVSNQKWVVKGSGNSSGDESDSIKSEEPHVEKKVKRKVPTMNGANFPPLRAENFMKKVGKVEISNQFYSDKKKFDVEKTFNGNVKRIFGQMINGKAKSIKDFYASKGRVYKYVERKDEEDVVTPKEGQAWVDIFFKE</sequence>
<evidence type="ECO:0000256" key="1">
    <source>
        <dbReference type="SAM" id="Coils"/>
    </source>
</evidence>
<dbReference type="GO" id="GO:0003676">
    <property type="term" value="F:nucleic acid binding"/>
    <property type="evidence" value="ECO:0007669"/>
    <property type="project" value="InterPro"/>
</dbReference>
<dbReference type="Gramene" id="mRNA:HanXRQr2_Chr14g0641061">
    <property type="protein sequence ID" value="CDS:HanXRQr2_Chr14g0641061.1"/>
    <property type="gene ID" value="HanXRQr2_Chr14g0641061"/>
</dbReference>
<feature type="region of interest" description="Disordered" evidence="2">
    <location>
        <begin position="779"/>
        <end position="798"/>
    </location>
</feature>
<organism evidence="4 5">
    <name type="scientific">Helianthus annuus</name>
    <name type="common">Common sunflower</name>
    <dbReference type="NCBI Taxonomy" id="4232"/>
    <lineage>
        <taxon>Eukaryota</taxon>
        <taxon>Viridiplantae</taxon>
        <taxon>Streptophyta</taxon>
        <taxon>Embryophyta</taxon>
        <taxon>Tracheophyta</taxon>
        <taxon>Spermatophyta</taxon>
        <taxon>Magnoliopsida</taxon>
        <taxon>eudicotyledons</taxon>
        <taxon>Gunneridae</taxon>
        <taxon>Pentapetalae</taxon>
        <taxon>asterids</taxon>
        <taxon>campanulids</taxon>
        <taxon>Asterales</taxon>
        <taxon>Asteraceae</taxon>
        <taxon>Asteroideae</taxon>
        <taxon>Heliantheae alliance</taxon>
        <taxon>Heliantheae</taxon>
        <taxon>Helianthus</taxon>
    </lineage>
</organism>
<feature type="compositionally biased region" description="Basic and acidic residues" evidence="2">
    <location>
        <begin position="1074"/>
        <end position="1083"/>
    </location>
</feature>
<feature type="compositionally biased region" description="Basic and acidic residues" evidence="2">
    <location>
        <begin position="725"/>
        <end position="739"/>
    </location>
</feature>
<gene>
    <name evidence="4" type="ORF">HanXRQr2_Chr14g0641061</name>
</gene>
<evidence type="ECO:0000259" key="3">
    <source>
        <dbReference type="SMART" id="SM00343"/>
    </source>
</evidence>